<evidence type="ECO:0000313" key="2">
    <source>
        <dbReference type="Proteomes" id="UP001057452"/>
    </source>
</evidence>
<reference evidence="1" key="1">
    <citation type="submission" date="2022-05" db="EMBL/GenBank/DDBJ databases">
        <title>Chromosome-level genome of Chaenocephalus aceratus.</title>
        <authorList>
            <person name="Park H."/>
        </authorList>
    </citation>
    <scope>NUCLEOTIDE SEQUENCE</scope>
    <source>
        <strain evidence="1">KU_202001</strain>
    </source>
</reference>
<comment type="caution">
    <text evidence="1">The sequence shown here is derived from an EMBL/GenBank/DDBJ whole genome shotgun (WGS) entry which is preliminary data.</text>
</comment>
<proteinExistence type="predicted"/>
<accession>A0ACB9VT71</accession>
<dbReference type="EMBL" id="CM043807">
    <property type="protein sequence ID" value="KAI4803143.1"/>
    <property type="molecule type" value="Genomic_DNA"/>
</dbReference>
<keyword evidence="2" id="KW-1185">Reference proteome</keyword>
<gene>
    <name evidence="1" type="ORF">KUCAC02_006699</name>
</gene>
<organism evidence="1 2">
    <name type="scientific">Chaenocephalus aceratus</name>
    <name type="common">Blackfin icefish</name>
    <name type="synonym">Chaenichthys aceratus</name>
    <dbReference type="NCBI Taxonomy" id="36190"/>
    <lineage>
        <taxon>Eukaryota</taxon>
        <taxon>Metazoa</taxon>
        <taxon>Chordata</taxon>
        <taxon>Craniata</taxon>
        <taxon>Vertebrata</taxon>
        <taxon>Euteleostomi</taxon>
        <taxon>Actinopterygii</taxon>
        <taxon>Neopterygii</taxon>
        <taxon>Teleostei</taxon>
        <taxon>Neoteleostei</taxon>
        <taxon>Acanthomorphata</taxon>
        <taxon>Eupercaria</taxon>
        <taxon>Perciformes</taxon>
        <taxon>Notothenioidei</taxon>
        <taxon>Channichthyidae</taxon>
        <taxon>Chaenocephalus</taxon>
    </lineage>
</organism>
<dbReference type="Proteomes" id="UP001057452">
    <property type="component" value="Chromosome 23"/>
</dbReference>
<protein>
    <submittedName>
        <fullName evidence="1">Uncharacterized protein</fullName>
    </submittedName>
</protein>
<sequence length="216" mass="22346">MSTHSPTPPPLPPMSGSTGGSTSSSDGCYPPPQHPSSSAFPMSAPAVMAEALPSTGSVFEFHLAAAAAAAAGDPKPPGVQTVPGPQELHGPPSGGHWDWVRRFRHVQPTAASDRGAVHVPQPELPLPPGSLLLHHIGIAGKDRSPDPSSDSFASSDAGESSPLLPLLCSLPSTPLLLSPSSLVLRWVLRCARRTVRCRSPGTPTLHAELSPCHPIH</sequence>
<name>A0ACB9VT71_CHAAC</name>
<evidence type="ECO:0000313" key="1">
    <source>
        <dbReference type="EMBL" id="KAI4803143.1"/>
    </source>
</evidence>